<dbReference type="Pfam" id="PF10027">
    <property type="entry name" value="DUF2269"/>
    <property type="match status" value="1"/>
</dbReference>
<feature type="transmembrane region" description="Helical" evidence="1">
    <location>
        <begin position="60"/>
        <end position="82"/>
    </location>
</feature>
<evidence type="ECO:0000313" key="3">
    <source>
        <dbReference type="Proteomes" id="UP000616779"/>
    </source>
</evidence>
<name>A0ABX1Y4N3_9BACL</name>
<evidence type="ECO:0000313" key="2">
    <source>
        <dbReference type="EMBL" id="NOU75554.1"/>
    </source>
</evidence>
<gene>
    <name evidence="2" type="ORF">GC098_29965</name>
</gene>
<evidence type="ECO:0000256" key="1">
    <source>
        <dbReference type="SAM" id="Phobius"/>
    </source>
</evidence>
<feature type="transmembrane region" description="Helical" evidence="1">
    <location>
        <begin position="88"/>
        <end position="107"/>
    </location>
</feature>
<dbReference type="Proteomes" id="UP000616779">
    <property type="component" value="Unassembled WGS sequence"/>
</dbReference>
<reference evidence="2 3" key="1">
    <citation type="submission" date="2019-10" db="EMBL/GenBank/DDBJ databases">
        <title>Description of Paenibacillus terrestris sp. nov.</title>
        <authorList>
            <person name="Carlier A."/>
            <person name="Qi S."/>
        </authorList>
    </citation>
    <scope>NUCLEOTIDE SEQUENCE [LARGE SCALE GENOMIC DNA]</scope>
    <source>
        <strain evidence="2 3">LMG 31458</strain>
    </source>
</reference>
<protein>
    <submittedName>
        <fullName evidence="2">DUF2269 family protein</fullName>
    </submittedName>
</protein>
<keyword evidence="3" id="KW-1185">Reference proteome</keyword>
<keyword evidence="1" id="KW-0472">Membrane</keyword>
<proteinExistence type="predicted"/>
<keyword evidence="1" id="KW-1133">Transmembrane helix</keyword>
<organism evidence="2 3">
    <name type="scientific">Paenibacillus phytorum</name>
    <dbReference type="NCBI Taxonomy" id="2654977"/>
    <lineage>
        <taxon>Bacteria</taxon>
        <taxon>Bacillati</taxon>
        <taxon>Bacillota</taxon>
        <taxon>Bacilli</taxon>
        <taxon>Bacillales</taxon>
        <taxon>Paenibacillaceae</taxon>
        <taxon>Paenibacillus</taxon>
    </lineage>
</organism>
<dbReference type="EMBL" id="WHOA01000218">
    <property type="protein sequence ID" value="NOU75554.1"/>
    <property type="molecule type" value="Genomic_DNA"/>
</dbReference>
<feature type="transmembrane region" description="Helical" evidence="1">
    <location>
        <begin position="15"/>
        <end position="39"/>
    </location>
</feature>
<keyword evidence="1" id="KW-0812">Transmembrane</keyword>
<feature type="transmembrane region" description="Helical" evidence="1">
    <location>
        <begin position="139"/>
        <end position="158"/>
    </location>
</feature>
<dbReference type="InterPro" id="IPR018729">
    <property type="entry name" value="DUF2269_transmembrane"/>
</dbReference>
<sequence>MEKKGHSQIRGHNMYIYLLFIHIIAAVTAIGAIICYPLIMSSARTVGQAKFALVLLQKTANLPKIGGILLFLTGLALGFLETDLFHELWYLISIAIFLIILVILAGLHPACIKQQLTLLLQTQGDDLPDAYRLIRRRSAWLEGIANLAAFISILLMVFKPF</sequence>
<comment type="caution">
    <text evidence="2">The sequence shown here is derived from an EMBL/GenBank/DDBJ whole genome shotgun (WGS) entry which is preliminary data.</text>
</comment>
<accession>A0ABX1Y4N3</accession>